<proteinExistence type="predicted"/>
<name>A0ABD2ZL01_9GENT</name>
<dbReference type="AlphaFoldDB" id="A0ABD2ZL01"/>
<protein>
    <submittedName>
        <fullName evidence="2">Uncharacterized protein</fullName>
    </submittedName>
</protein>
<dbReference type="EMBL" id="JBJUIK010000009">
    <property type="protein sequence ID" value="KAL3518807.1"/>
    <property type="molecule type" value="Genomic_DNA"/>
</dbReference>
<feature type="region of interest" description="Disordered" evidence="1">
    <location>
        <begin position="1"/>
        <end position="21"/>
    </location>
</feature>
<dbReference type="Proteomes" id="UP001630127">
    <property type="component" value="Unassembled WGS sequence"/>
</dbReference>
<comment type="caution">
    <text evidence="2">The sequence shown here is derived from an EMBL/GenBank/DDBJ whole genome shotgun (WGS) entry which is preliminary data.</text>
</comment>
<evidence type="ECO:0000313" key="2">
    <source>
        <dbReference type="EMBL" id="KAL3518807.1"/>
    </source>
</evidence>
<keyword evidence="3" id="KW-1185">Reference proteome</keyword>
<accession>A0ABD2ZL01</accession>
<evidence type="ECO:0000313" key="3">
    <source>
        <dbReference type="Proteomes" id="UP001630127"/>
    </source>
</evidence>
<reference evidence="2 3" key="1">
    <citation type="submission" date="2024-11" db="EMBL/GenBank/DDBJ databases">
        <title>A near-complete genome assembly of Cinchona calisaya.</title>
        <authorList>
            <person name="Lian D.C."/>
            <person name="Zhao X.W."/>
            <person name="Wei L."/>
        </authorList>
    </citation>
    <scope>NUCLEOTIDE SEQUENCE [LARGE SCALE GENOMIC DNA]</scope>
    <source>
        <tissue evidence="2">Nenye</tissue>
    </source>
</reference>
<gene>
    <name evidence="2" type="ORF">ACH5RR_021396</name>
</gene>
<sequence length="102" mass="10771">MTTSSPSRSIGASTTGAINSTPCSRVTYSPLKATAMPIAKLGVEKSSKINQVAMNRGVVSSRFLAAGKELSYASIKMTKLFLPLPLQLVATMVLLHLSNMQA</sequence>
<organism evidence="2 3">
    <name type="scientific">Cinchona calisaya</name>
    <dbReference type="NCBI Taxonomy" id="153742"/>
    <lineage>
        <taxon>Eukaryota</taxon>
        <taxon>Viridiplantae</taxon>
        <taxon>Streptophyta</taxon>
        <taxon>Embryophyta</taxon>
        <taxon>Tracheophyta</taxon>
        <taxon>Spermatophyta</taxon>
        <taxon>Magnoliopsida</taxon>
        <taxon>eudicotyledons</taxon>
        <taxon>Gunneridae</taxon>
        <taxon>Pentapetalae</taxon>
        <taxon>asterids</taxon>
        <taxon>lamiids</taxon>
        <taxon>Gentianales</taxon>
        <taxon>Rubiaceae</taxon>
        <taxon>Cinchonoideae</taxon>
        <taxon>Cinchoneae</taxon>
        <taxon>Cinchona</taxon>
    </lineage>
</organism>
<evidence type="ECO:0000256" key="1">
    <source>
        <dbReference type="SAM" id="MobiDB-lite"/>
    </source>
</evidence>